<proteinExistence type="predicted"/>
<accession>A0ABQ7JHV1</accession>
<gene>
    <name evidence="1" type="ORF">BGZ96_004721</name>
</gene>
<evidence type="ECO:0008006" key="3">
    <source>
        <dbReference type="Google" id="ProtNLM"/>
    </source>
</evidence>
<sequence>MGPGPNRPALQHFSFYDEFLTGSLLETIMFNLSRTTLTTLEVHIKYSGTTKSYDVDIEKLLETYPYLKDLRLHGLVFRYTPMLYTEDNLSSVSATIKTESTELPVIVVVQHPLESFTFGPSLLSRLGSDAFLFFKRLGNLKQIQVRSNMDYSECAPNSRPWDFGRALKQFCPKLESIDIEGPVVFWLFDLPILSYDQLPHIITMVQQNPSYMSGFPAEVAQVLKETRLKMQLLDWEQEELLESKTAIPFFPQLKRLVLGGEHSLSVQDLFSLGVQAQFLTHLEILRPPTQHTEPWEVYDKYDKNVDSKPTTAQLSAVNERAIRMIDLRRRQLRRPFVNRDMMLFVQLCSSLRYLSLTGCGVTFEDLVEGYIAATSPGGVGTPFIRPWACEETLETLKIGFDVPHDLPKEHHAAIWKYLGRFKKLRSLSLVPTLCPRWVLIPTFDHGIEGLFHEGGGGMSEMLEKLELVSTWWDPAVGKQMVLWLAKACPKLRDLNLEYHFLFSDMIFSHDNVAHKAFLEDEEVKNCTLQNINVLSW</sequence>
<evidence type="ECO:0000313" key="2">
    <source>
        <dbReference type="Proteomes" id="UP001194696"/>
    </source>
</evidence>
<dbReference type="InterPro" id="IPR032675">
    <property type="entry name" value="LRR_dom_sf"/>
</dbReference>
<dbReference type="EMBL" id="JAAAIM010002197">
    <property type="protein sequence ID" value="KAG0273650.1"/>
    <property type="molecule type" value="Genomic_DNA"/>
</dbReference>
<protein>
    <recommendedName>
        <fullName evidence="3">F-box domain-containing protein</fullName>
    </recommendedName>
</protein>
<dbReference type="Proteomes" id="UP001194696">
    <property type="component" value="Unassembled WGS sequence"/>
</dbReference>
<evidence type="ECO:0000313" key="1">
    <source>
        <dbReference type="EMBL" id="KAG0273650.1"/>
    </source>
</evidence>
<reference evidence="1 2" key="1">
    <citation type="journal article" date="2020" name="Fungal Divers.">
        <title>Resolving the Mortierellaceae phylogeny through synthesis of multi-gene phylogenetics and phylogenomics.</title>
        <authorList>
            <person name="Vandepol N."/>
            <person name="Liber J."/>
            <person name="Desiro A."/>
            <person name="Na H."/>
            <person name="Kennedy M."/>
            <person name="Barry K."/>
            <person name="Grigoriev I.V."/>
            <person name="Miller A.N."/>
            <person name="O'Donnell K."/>
            <person name="Stajich J.E."/>
            <person name="Bonito G."/>
        </authorList>
    </citation>
    <scope>NUCLEOTIDE SEQUENCE [LARGE SCALE GENOMIC DNA]</scope>
    <source>
        <strain evidence="1 2">AD045</strain>
    </source>
</reference>
<dbReference type="SUPFAM" id="SSF52047">
    <property type="entry name" value="RNI-like"/>
    <property type="match status" value="1"/>
</dbReference>
<name>A0ABQ7JHV1_9FUNG</name>
<comment type="caution">
    <text evidence="1">The sequence shown here is derived from an EMBL/GenBank/DDBJ whole genome shotgun (WGS) entry which is preliminary data.</text>
</comment>
<organism evidence="1 2">
    <name type="scientific">Linnemannia gamsii</name>
    <dbReference type="NCBI Taxonomy" id="64522"/>
    <lineage>
        <taxon>Eukaryota</taxon>
        <taxon>Fungi</taxon>
        <taxon>Fungi incertae sedis</taxon>
        <taxon>Mucoromycota</taxon>
        <taxon>Mortierellomycotina</taxon>
        <taxon>Mortierellomycetes</taxon>
        <taxon>Mortierellales</taxon>
        <taxon>Mortierellaceae</taxon>
        <taxon>Linnemannia</taxon>
    </lineage>
</organism>
<keyword evidence="2" id="KW-1185">Reference proteome</keyword>
<dbReference type="Gene3D" id="3.80.10.10">
    <property type="entry name" value="Ribonuclease Inhibitor"/>
    <property type="match status" value="1"/>
</dbReference>